<dbReference type="CDD" id="cd00130">
    <property type="entry name" value="PAS"/>
    <property type="match status" value="2"/>
</dbReference>
<keyword evidence="9" id="KW-0067">ATP-binding</keyword>
<dbReference type="SMART" id="SM00091">
    <property type="entry name" value="PAS"/>
    <property type="match status" value="2"/>
</dbReference>
<keyword evidence="8 15" id="KW-0418">Kinase</keyword>
<dbReference type="InterPro" id="IPR025201">
    <property type="entry name" value="KdpD_TM"/>
</dbReference>
<dbReference type="EMBL" id="AP018738">
    <property type="protein sequence ID" value="BBE51387.1"/>
    <property type="molecule type" value="Genomic_DNA"/>
</dbReference>
<dbReference type="SUPFAM" id="SSF55874">
    <property type="entry name" value="ATPase domain of HSP90 chaperone/DNA topoisomerase II/histidine kinase"/>
    <property type="match status" value="1"/>
</dbReference>
<dbReference type="Pfam" id="PF08447">
    <property type="entry name" value="PAS_3"/>
    <property type="match status" value="1"/>
</dbReference>
<evidence type="ECO:0000256" key="4">
    <source>
        <dbReference type="ARBA" id="ARBA00022553"/>
    </source>
</evidence>
<evidence type="ECO:0000256" key="10">
    <source>
        <dbReference type="ARBA" id="ARBA00022989"/>
    </source>
</evidence>
<dbReference type="RefSeq" id="WP_062626061.1">
    <property type="nucleotide sequence ID" value="NZ_AP018738.1"/>
</dbReference>
<dbReference type="Gene3D" id="3.30.450.20">
    <property type="entry name" value="PAS domain"/>
    <property type="match status" value="2"/>
</dbReference>
<dbReference type="Proteomes" id="UP000033070">
    <property type="component" value="Chromosome"/>
</dbReference>
<keyword evidence="12 13" id="KW-0472">Membrane</keyword>
<dbReference type="InterPro" id="IPR013655">
    <property type="entry name" value="PAS_fold_3"/>
</dbReference>
<evidence type="ECO:0000313" key="16">
    <source>
        <dbReference type="Proteomes" id="UP000033070"/>
    </source>
</evidence>
<dbReference type="Pfam" id="PF07568">
    <property type="entry name" value="HisKA_2"/>
    <property type="match status" value="1"/>
</dbReference>
<dbReference type="InterPro" id="IPR011495">
    <property type="entry name" value="Sig_transdc_His_kin_sub2_dim/P"/>
</dbReference>
<evidence type="ECO:0000313" key="15">
    <source>
        <dbReference type="EMBL" id="BBE51387.1"/>
    </source>
</evidence>
<evidence type="ECO:0000256" key="7">
    <source>
        <dbReference type="ARBA" id="ARBA00022741"/>
    </source>
</evidence>
<dbReference type="PANTHER" id="PTHR41523">
    <property type="entry name" value="TWO-COMPONENT SYSTEM SENSOR PROTEIN"/>
    <property type="match status" value="1"/>
</dbReference>
<feature type="domain" description="PAS" evidence="14">
    <location>
        <begin position="265"/>
        <end position="335"/>
    </location>
</feature>
<comment type="catalytic activity">
    <reaction evidence="1">
        <text>ATP + protein L-histidine = ADP + protein N-phospho-L-histidine.</text>
        <dbReference type="EC" id="2.7.13.3"/>
    </reaction>
</comment>
<proteinExistence type="predicted"/>
<feature type="transmembrane region" description="Helical" evidence="13">
    <location>
        <begin position="101"/>
        <end position="120"/>
    </location>
</feature>
<sequence length="586" mass="66390">MFTIDGVSQVFDYLGEGQPKFEGVFQYLMVCVLMGVALWVRLAVAPLDAGLQYLTLFPAVTLSAVIFGFRAGLFAVFIGICIATFIFVPPYYTISLHSVEVALWSNTVFLVDGLIVSLVVGAMHRYQEKLETAVKKFERAGEYLRDSQADLHRAQSMGKIGNWRLDVRHNQLNWSDENYRIFGIPVGNPLTYDNFLSIVHPDDRDYVDRMWQAALHGEPYDIEHRIIVNGAVRYVRENALLEFGESGELLGGFGTTQDITQSRLREMEYQGIIQTISEGFWFCDTTGRILEVNDSYCRMVGYTREEMLKMRIQDIEASESPQEVAKHIQRIVEVGHDLFETRHRRKNGELIDFEISVNRSASRNDAIVVFARDITDRVKRNELRLIEIKQQRDVLIREVHHRIKNNLQGVVGLLRQHVSEHPNLAEVVDVIIGRIYSIAIIHGLQAQEMSEEVGLSPLMNLIIDASGTAVEYHDDLTHSLMLSRDEAVPIALVLNELFTNAGKHRSKQSTVAVRLEERGSHVIITLSNLFDARLTDEIKDGQGLSLVRSLLPRNSATLTMREAEGVFTAELDLAPPVVIHKQFDTQ</sequence>
<dbReference type="AlphaFoldDB" id="A0A2Z6GD53"/>
<evidence type="ECO:0000259" key="14">
    <source>
        <dbReference type="PROSITE" id="PS50112"/>
    </source>
</evidence>
<dbReference type="NCBIfam" id="TIGR00229">
    <property type="entry name" value="sensory_box"/>
    <property type="match status" value="1"/>
</dbReference>
<dbReference type="PANTHER" id="PTHR41523:SF8">
    <property type="entry name" value="ETHYLENE RESPONSE SENSOR PROTEIN"/>
    <property type="match status" value="1"/>
</dbReference>
<keyword evidence="5" id="KW-0808">Transferase</keyword>
<dbReference type="GO" id="GO:0000160">
    <property type="term" value="P:phosphorelay signal transduction system"/>
    <property type="evidence" value="ECO:0007669"/>
    <property type="project" value="UniProtKB-KW"/>
</dbReference>
<name>A0A2Z6GD53_9PROT</name>
<evidence type="ECO:0000256" key="3">
    <source>
        <dbReference type="ARBA" id="ARBA00012438"/>
    </source>
</evidence>
<dbReference type="Pfam" id="PF13426">
    <property type="entry name" value="PAS_9"/>
    <property type="match status" value="1"/>
</dbReference>
<dbReference type="OrthoDB" id="9813903at2"/>
<keyword evidence="16" id="KW-1185">Reference proteome</keyword>
<evidence type="ECO:0000256" key="8">
    <source>
        <dbReference type="ARBA" id="ARBA00022777"/>
    </source>
</evidence>
<dbReference type="GO" id="GO:0004673">
    <property type="term" value="F:protein histidine kinase activity"/>
    <property type="evidence" value="ECO:0007669"/>
    <property type="project" value="UniProtKB-EC"/>
</dbReference>
<dbReference type="GO" id="GO:0005524">
    <property type="term" value="F:ATP binding"/>
    <property type="evidence" value="ECO:0007669"/>
    <property type="project" value="UniProtKB-KW"/>
</dbReference>
<dbReference type="STRING" id="1188319.OYT1_00852"/>
<evidence type="ECO:0000256" key="5">
    <source>
        <dbReference type="ARBA" id="ARBA00022679"/>
    </source>
</evidence>
<evidence type="ECO:0000256" key="13">
    <source>
        <dbReference type="SAM" id="Phobius"/>
    </source>
</evidence>
<evidence type="ECO:0000256" key="1">
    <source>
        <dbReference type="ARBA" id="ARBA00000085"/>
    </source>
</evidence>
<dbReference type="Gene3D" id="1.20.120.620">
    <property type="entry name" value="Backbone structure of the membrane domain of e. Coli histidine kinase receptor kdpd"/>
    <property type="match status" value="1"/>
</dbReference>
<dbReference type="Pfam" id="PF13493">
    <property type="entry name" value="DUF4118"/>
    <property type="match status" value="1"/>
</dbReference>
<accession>A0A2Z6GD53</accession>
<dbReference type="Gene3D" id="2.10.70.100">
    <property type="match status" value="1"/>
</dbReference>
<dbReference type="InterPro" id="IPR035965">
    <property type="entry name" value="PAS-like_dom_sf"/>
</dbReference>
<dbReference type="KEGG" id="fam:OYT1_ch1860"/>
<keyword evidence="10 13" id="KW-1133">Transmembrane helix</keyword>
<feature type="transmembrane region" description="Helical" evidence="13">
    <location>
        <begin position="56"/>
        <end position="89"/>
    </location>
</feature>
<dbReference type="GO" id="GO:0016020">
    <property type="term" value="C:membrane"/>
    <property type="evidence" value="ECO:0007669"/>
    <property type="project" value="UniProtKB-SubCell"/>
</dbReference>
<evidence type="ECO:0000256" key="12">
    <source>
        <dbReference type="ARBA" id="ARBA00023136"/>
    </source>
</evidence>
<protein>
    <recommendedName>
        <fullName evidence="3">histidine kinase</fullName>
        <ecNumber evidence="3">2.7.13.3</ecNumber>
    </recommendedName>
</protein>
<keyword evidence="11" id="KW-0902">Two-component regulatory system</keyword>
<keyword evidence="4" id="KW-0597">Phosphoprotein</keyword>
<evidence type="ECO:0000256" key="11">
    <source>
        <dbReference type="ARBA" id="ARBA00023012"/>
    </source>
</evidence>
<feature type="transmembrane region" description="Helical" evidence="13">
    <location>
        <begin position="24"/>
        <end position="44"/>
    </location>
</feature>
<reference evidence="15 16" key="1">
    <citation type="submission" date="2018-06" db="EMBL/GenBank/DDBJ databases">
        <title>OYT1 Genome Sequencing.</title>
        <authorList>
            <person name="Kato S."/>
            <person name="Itoh T."/>
            <person name="Ohkuma M."/>
        </authorList>
    </citation>
    <scope>NUCLEOTIDE SEQUENCE [LARGE SCALE GENOMIC DNA]</scope>
    <source>
        <strain evidence="15 16">OYT1</strain>
    </source>
</reference>
<dbReference type="PROSITE" id="PS50112">
    <property type="entry name" value="PAS"/>
    <property type="match status" value="1"/>
</dbReference>
<dbReference type="InterPro" id="IPR038318">
    <property type="entry name" value="KdpD_sf"/>
</dbReference>
<comment type="subcellular location">
    <subcellularLocation>
        <location evidence="2">Membrane</location>
        <topology evidence="2">Multi-pass membrane protein</topology>
    </subcellularLocation>
</comment>
<dbReference type="EC" id="2.7.13.3" evidence="3"/>
<keyword evidence="6 13" id="KW-0812">Transmembrane</keyword>
<evidence type="ECO:0000256" key="6">
    <source>
        <dbReference type="ARBA" id="ARBA00022692"/>
    </source>
</evidence>
<dbReference type="InterPro" id="IPR036890">
    <property type="entry name" value="HATPase_C_sf"/>
</dbReference>
<organism evidence="15 16">
    <name type="scientific">Ferriphaselus amnicola</name>
    <dbReference type="NCBI Taxonomy" id="1188319"/>
    <lineage>
        <taxon>Bacteria</taxon>
        <taxon>Pseudomonadati</taxon>
        <taxon>Pseudomonadota</taxon>
        <taxon>Betaproteobacteria</taxon>
        <taxon>Nitrosomonadales</taxon>
        <taxon>Gallionellaceae</taxon>
        <taxon>Ferriphaselus</taxon>
    </lineage>
</organism>
<dbReference type="InterPro" id="IPR000014">
    <property type="entry name" value="PAS"/>
</dbReference>
<keyword evidence="7" id="KW-0547">Nucleotide-binding</keyword>
<evidence type="ECO:0000256" key="2">
    <source>
        <dbReference type="ARBA" id="ARBA00004141"/>
    </source>
</evidence>
<gene>
    <name evidence="15" type="ORF">OYT1_ch1860</name>
</gene>
<dbReference type="SUPFAM" id="SSF55785">
    <property type="entry name" value="PYP-like sensor domain (PAS domain)"/>
    <property type="match status" value="2"/>
</dbReference>
<evidence type="ECO:0000256" key="9">
    <source>
        <dbReference type="ARBA" id="ARBA00022840"/>
    </source>
</evidence>
<dbReference type="Gene3D" id="3.30.565.10">
    <property type="entry name" value="Histidine kinase-like ATPase, C-terminal domain"/>
    <property type="match status" value="1"/>
</dbReference>